<gene>
    <name evidence="1" type="ORF">Sjap_007968</name>
</gene>
<reference evidence="1 2" key="1">
    <citation type="submission" date="2024-01" db="EMBL/GenBank/DDBJ databases">
        <title>Genome assemblies of Stephania.</title>
        <authorList>
            <person name="Yang L."/>
        </authorList>
    </citation>
    <scope>NUCLEOTIDE SEQUENCE [LARGE SCALE GENOMIC DNA]</scope>
    <source>
        <strain evidence="1">QJT</strain>
        <tissue evidence="1">Leaf</tissue>
    </source>
</reference>
<accession>A0AAP0JP79</accession>
<evidence type="ECO:0000313" key="1">
    <source>
        <dbReference type="EMBL" id="KAK9137374.1"/>
    </source>
</evidence>
<organism evidence="1 2">
    <name type="scientific">Stephania japonica</name>
    <dbReference type="NCBI Taxonomy" id="461633"/>
    <lineage>
        <taxon>Eukaryota</taxon>
        <taxon>Viridiplantae</taxon>
        <taxon>Streptophyta</taxon>
        <taxon>Embryophyta</taxon>
        <taxon>Tracheophyta</taxon>
        <taxon>Spermatophyta</taxon>
        <taxon>Magnoliopsida</taxon>
        <taxon>Ranunculales</taxon>
        <taxon>Menispermaceae</taxon>
        <taxon>Menispermoideae</taxon>
        <taxon>Cissampelideae</taxon>
        <taxon>Stephania</taxon>
    </lineage>
</organism>
<dbReference type="Proteomes" id="UP001417504">
    <property type="component" value="Unassembled WGS sequence"/>
</dbReference>
<protein>
    <submittedName>
        <fullName evidence="1">Uncharacterized protein</fullName>
    </submittedName>
</protein>
<keyword evidence="2" id="KW-1185">Reference proteome</keyword>
<name>A0AAP0JP79_9MAGN</name>
<proteinExistence type="predicted"/>
<dbReference type="EMBL" id="JBBNAE010000003">
    <property type="protein sequence ID" value="KAK9137374.1"/>
    <property type="molecule type" value="Genomic_DNA"/>
</dbReference>
<evidence type="ECO:0000313" key="2">
    <source>
        <dbReference type="Proteomes" id="UP001417504"/>
    </source>
</evidence>
<sequence>MADALFELEQILRSSKYKINREEEAILGNCKAAAIRVFGIGASVGAGLVWAGIAFDYCEAEVELENSVRGGEFYLDIYSLARSTEYRSSLISCKANVYLNLFKSVKLDN</sequence>
<comment type="caution">
    <text evidence="1">The sequence shown here is derived from an EMBL/GenBank/DDBJ whole genome shotgun (WGS) entry which is preliminary data.</text>
</comment>
<dbReference type="AlphaFoldDB" id="A0AAP0JP79"/>